<feature type="region of interest" description="Disordered" evidence="9">
    <location>
        <begin position="310"/>
        <end position="387"/>
    </location>
</feature>
<feature type="region of interest" description="Disordered" evidence="9">
    <location>
        <begin position="436"/>
        <end position="489"/>
    </location>
</feature>
<dbReference type="Pfam" id="PF13945">
    <property type="entry name" value="NST1"/>
    <property type="match status" value="1"/>
</dbReference>
<comment type="function">
    <text evidence="1 8">May act as a negative regulator of salt tolerance.</text>
</comment>
<evidence type="ECO:0000256" key="8">
    <source>
        <dbReference type="RuleBase" id="RU049441"/>
    </source>
</evidence>
<feature type="region of interest" description="Disordered" evidence="9">
    <location>
        <begin position="523"/>
        <end position="838"/>
    </location>
</feature>
<feature type="compositionally biased region" description="Pro residues" evidence="9">
    <location>
        <begin position="798"/>
        <end position="810"/>
    </location>
</feature>
<keyword evidence="11" id="KW-1185">Reference proteome</keyword>
<keyword evidence="7 8" id="KW-0175">Coiled coil</keyword>
<evidence type="ECO:0000256" key="7">
    <source>
        <dbReference type="ARBA" id="ARBA00023054"/>
    </source>
</evidence>
<feature type="compositionally biased region" description="Polar residues" evidence="9">
    <location>
        <begin position="33"/>
        <end position="53"/>
    </location>
</feature>
<evidence type="ECO:0000313" key="11">
    <source>
        <dbReference type="Proteomes" id="UP000019471"/>
    </source>
</evidence>
<dbReference type="AlphaFoldDB" id="W9WT18"/>
<proteinExistence type="inferred from homology"/>
<gene>
    <name evidence="10" type="ORF">A1O5_09147</name>
</gene>
<reference evidence="10 11" key="1">
    <citation type="submission" date="2013-03" db="EMBL/GenBank/DDBJ databases">
        <title>The Genome Sequence of Cladophialophora psammophila CBS 110553.</title>
        <authorList>
            <consortium name="The Broad Institute Genomics Platform"/>
            <person name="Cuomo C."/>
            <person name="de Hoog S."/>
            <person name="Gorbushina A."/>
            <person name="Walker B."/>
            <person name="Young S.K."/>
            <person name="Zeng Q."/>
            <person name="Gargeya S."/>
            <person name="Fitzgerald M."/>
            <person name="Haas B."/>
            <person name="Abouelleil A."/>
            <person name="Allen A.W."/>
            <person name="Alvarado L."/>
            <person name="Arachchi H.M."/>
            <person name="Berlin A.M."/>
            <person name="Chapman S.B."/>
            <person name="Gainer-Dewar J."/>
            <person name="Goldberg J."/>
            <person name="Griggs A."/>
            <person name="Gujja S."/>
            <person name="Hansen M."/>
            <person name="Howarth C."/>
            <person name="Imamovic A."/>
            <person name="Ireland A."/>
            <person name="Larimer J."/>
            <person name="McCowan C."/>
            <person name="Murphy C."/>
            <person name="Pearson M."/>
            <person name="Poon T.W."/>
            <person name="Priest M."/>
            <person name="Roberts A."/>
            <person name="Saif S."/>
            <person name="Shea T."/>
            <person name="Sisk P."/>
            <person name="Sykes S."/>
            <person name="Wortman J."/>
            <person name="Nusbaum C."/>
            <person name="Birren B."/>
        </authorList>
    </citation>
    <scope>NUCLEOTIDE SEQUENCE [LARGE SCALE GENOMIC DNA]</scope>
    <source>
        <strain evidence="10 11">CBS 110553</strain>
    </source>
</reference>
<dbReference type="InterPro" id="IPR025279">
    <property type="entry name" value="NST1"/>
</dbReference>
<comment type="caution">
    <text evidence="10">The sequence shown here is derived from an EMBL/GenBank/DDBJ whole genome shotgun (WGS) entry which is preliminary data.</text>
</comment>
<dbReference type="EMBL" id="AMGX01000015">
    <property type="protein sequence ID" value="EXJ67801.1"/>
    <property type="molecule type" value="Genomic_DNA"/>
</dbReference>
<dbReference type="RefSeq" id="XP_007747917.1">
    <property type="nucleotide sequence ID" value="XM_007749727.1"/>
</dbReference>
<evidence type="ECO:0000256" key="2">
    <source>
        <dbReference type="ARBA" id="ARBA00004496"/>
    </source>
</evidence>
<comment type="similarity">
    <text evidence="3 8">Belongs to the NST1 family.</text>
</comment>
<feature type="compositionally biased region" description="Basic and acidic residues" evidence="9">
    <location>
        <begin position="523"/>
        <end position="546"/>
    </location>
</feature>
<dbReference type="PANTHER" id="PTHR31780:SF10">
    <property type="entry name" value="LD36051P"/>
    <property type="match status" value="1"/>
</dbReference>
<dbReference type="eggNOG" id="ENOG502QSSK">
    <property type="taxonomic scope" value="Eukaryota"/>
</dbReference>
<evidence type="ECO:0000256" key="3">
    <source>
        <dbReference type="ARBA" id="ARBA00007112"/>
    </source>
</evidence>
<accession>W9WT18</accession>
<comment type="subcellular location">
    <subcellularLocation>
        <location evidence="2 8">Cytoplasm</location>
    </subcellularLocation>
</comment>
<feature type="compositionally biased region" description="Polar residues" evidence="9">
    <location>
        <begin position="939"/>
        <end position="952"/>
    </location>
</feature>
<dbReference type="GO" id="GO:0005737">
    <property type="term" value="C:cytoplasm"/>
    <property type="evidence" value="ECO:0007669"/>
    <property type="project" value="UniProtKB-SubCell"/>
</dbReference>
<sequence>MPSKKKANTQVNAAKPQPLPSNTSAKDAPAQPQPLQNSGPAMSSTPSLNSQPSHAKLDADLKTGDTTESAGEPAHTPAVNRKKQKRREKEAAKRAAEKADMPMPNGHVSATQPKPNGQFPPVKQGRGPVKGYFTEEPDYPDPADPAYPDIGSPEEAFYSGDEDPNYGEGADAMHDSSWLNTTKRKKSKPTTDALSRTSTMLSRSNIPPLSNAAMRASQKLSSDHIWNTSTQAERENIKQFWLELGEDERRSLVKVEKEAVLRKMKEQQKHSCSCSVCGRKRTAIEEELEVLYDAYYEELEQFANHNTDLSNVPQMMAPPRPPFKRATHPMAGSYPSRSRVNEIEDDEEDLEDDDEYDDEDDEGYSDDEGELDDHGLPPGPPDFFQFGNSLTVKDGILTVADDLLKNDGKHFIDMMEQLAERRMQREEDIRYHSSSLAHRDIHQGHNHPPIDDDDDYDDEEDDEDYDSQEEDDFEGDDMDSMTEEQRMEEGRRMFQIFAARMFEQRVLTAYREKVAAERQRKLLEELDEESRLDSQREAKKAREAAKRKEKKRLQKQAKDEEKAKKEAEKAAQEAAVRELEEKRLEEQRHRREEQRRKREAEKKAAEEERLRKEAEKHRKQLEARERQAEQERKAREAKERERQRREETKKKEREEREAKEKEARERKAKEDRERKTKEEQARKEKEAALRVEKETKERAAHQHPTKQQPVALPPGLQPPSRGPSIQSPHVSVATPIIPPKVPTPVRNRQPSQPGQHSHGSSPRSQKASTEASRSSASPATVAMPQTPGLGQAAKAQGQPPPLHHPQPSAPRSPLNNHGRGQYSFHMNGLPGLGVSGPPMGAPGMMPTMMPPMHMYQGPPMGNQQRFAQNGMQYPPGFPRPFQPGQQMPFVPQAPGQVPPIVNQQPAPKPQVHSRQPSSEQAPIGRPGLGPGLGPIARPSSTTPDKQRPQNTPDVDVDYLTTQLGSKALLDDSDAPFLENSDARMSLPPVGPPGSTRIPFASSFPEHKQEPFGMGNPGWGGFNPGMAPTPSWGPPGSQRPSPGWAQPPFGAIGSGPQAISRSHLPRPIAVRLMLVQACRQLSQIPVASADGYHPVQNVLRLLESLKGPGEPPVSMDEMLGICDTEGNSQNGGGSFEVIIDKARGQVIKFVEDAPSQQPRGSVGEIGSPLLGHSQHIHHASPLGGIVGQPNSFGPPGRSF</sequence>
<dbReference type="OrthoDB" id="21629at2759"/>
<dbReference type="InterPro" id="IPR051195">
    <property type="entry name" value="Fungal_stress_NST1"/>
</dbReference>
<dbReference type="Proteomes" id="UP000019471">
    <property type="component" value="Unassembled WGS sequence"/>
</dbReference>
<feature type="compositionally biased region" description="Acidic residues" evidence="9">
    <location>
        <begin position="451"/>
        <end position="482"/>
    </location>
</feature>
<evidence type="ECO:0000256" key="6">
    <source>
        <dbReference type="ARBA" id="ARBA00023016"/>
    </source>
</evidence>
<evidence type="ECO:0000256" key="1">
    <source>
        <dbReference type="ARBA" id="ARBA00002545"/>
    </source>
</evidence>
<evidence type="ECO:0000256" key="5">
    <source>
        <dbReference type="ARBA" id="ARBA00022490"/>
    </source>
</evidence>
<evidence type="ECO:0000256" key="9">
    <source>
        <dbReference type="SAM" id="MobiDB-lite"/>
    </source>
</evidence>
<feature type="region of interest" description="Disordered" evidence="9">
    <location>
        <begin position="1"/>
        <end position="216"/>
    </location>
</feature>
<organism evidence="10 11">
    <name type="scientific">Cladophialophora psammophila CBS 110553</name>
    <dbReference type="NCBI Taxonomy" id="1182543"/>
    <lineage>
        <taxon>Eukaryota</taxon>
        <taxon>Fungi</taxon>
        <taxon>Dikarya</taxon>
        <taxon>Ascomycota</taxon>
        <taxon>Pezizomycotina</taxon>
        <taxon>Eurotiomycetes</taxon>
        <taxon>Chaetothyriomycetidae</taxon>
        <taxon>Chaetothyriales</taxon>
        <taxon>Herpotrichiellaceae</taxon>
        <taxon>Cladophialophora</taxon>
    </lineage>
</organism>
<dbReference type="STRING" id="1182543.W9WT18"/>
<feature type="compositionally biased region" description="Basic and acidic residues" evidence="9">
    <location>
        <begin position="55"/>
        <end position="65"/>
    </location>
</feature>
<feature type="compositionally biased region" description="Basic and acidic residues" evidence="9">
    <location>
        <begin position="87"/>
        <end position="100"/>
    </location>
</feature>
<dbReference type="GeneID" id="19193844"/>
<keyword evidence="6 8" id="KW-0346">Stress response</keyword>
<protein>
    <recommendedName>
        <fullName evidence="4 8">Stress response protein NST1</fullName>
    </recommendedName>
</protein>
<evidence type="ECO:0000313" key="10">
    <source>
        <dbReference type="EMBL" id="EXJ67801.1"/>
    </source>
</evidence>
<feature type="region of interest" description="Disordered" evidence="9">
    <location>
        <begin position="873"/>
        <end position="955"/>
    </location>
</feature>
<feature type="compositionally biased region" description="Polar residues" evidence="9">
    <location>
        <begin position="190"/>
        <end position="208"/>
    </location>
</feature>
<feature type="compositionally biased region" description="Basic and acidic residues" evidence="9">
    <location>
        <begin position="556"/>
        <end position="700"/>
    </location>
</feature>
<keyword evidence="5 8" id="KW-0963">Cytoplasm</keyword>
<feature type="compositionally biased region" description="Pro residues" evidence="9">
    <location>
        <begin position="711"/>
        <end position="721"/>
    </location>
</feature>
<name>W9WT18_9EURO</name>
<dbReference type="PANTHER" id="PTHR31780">
    <property type="entry name" value="STRESS RESPONSE PROTEIN NST1-RELATED"/>
    <property type="match status" value="1"/>
</dbReference>
<evidence type="ECO:0000256" key="4">
    <source>
        <dbReference type="ARBA" id="ARBA00020733"/>
    </source>
</evidence>
<dbReference type="HOGENOM" id="CLU_002935_0_1_1"/>
<feature type="compositionally biased region" description="Acidic residues" evidence="9">
    <location>
        <begin position="343"/>
        <end position="371"/>
    </location>
</feature>
<feature type="compositionally biased region" description="Polar residues" evidence="9">
    <location>
        <begin position="746"/>
        <end position="778"/>
    </location>
</feature>